<dbReference type="EMBL" id="MGDD01000159">
    <property type="protein sequence ID" value="OGL45820.1"/>
    <property type="molecule type" value="Genomic_DNA"/>
</dbReference>
<evidence type="ECO:0000313" key="1">
    <source>
        <dbReference type="EMBL" id="OGL45820.1"/>
    </source>
</evidence>
<accession>A0A1F7RWM4</accession>
<reference evidence="1 2" key="1">
    <citation type="journal article" date="2016" name="Nat. Commun.">
        <title>Thousands of microbial genomes shed light on interconnected biogeochemical processes in an aquifer system.</title>
        <authorList>
            <person name="Anantharaman K."/>
            <person name="Brown C.T."/>
            <person name="Hug L.A."/>
            <person name="Sharon I."/>
            <person name="Castelle C.J."/>
            <person name="Probst A.J."/>
            <person name="Thomas B.C."/>
            <person name="Singh A."/>
            <person name="Wilkins M.J."/>
            <person name="Karaoz U."/>
            <person name="Brodie E.L."/>
            <person name="Williams K.H."/>
            <person name="Hubbard S.S."/>
            <person name="Banfield J.F."/>
        </authorList>
    </citation>
    <scope>NUCLEOTIDE SEQUENCE [LARGE SCALE GENOMIC DNA]</scope>
</reference>
<dbReference type="AlphaFoldDB" id="A0A1F7RWM4"/>
<proteinExistence type="predicted"/>
<sequence>MQKIIYKPALEFMHFFFKSHWLCSGGAAGPHFYKNTYHASYCKKQSLLIQTSLLLVLKSTSKLKYR</sequence>
<protein>
    <submittedName>
        <fullName evidence="1">Uncharacterized protein</fullName>
    </submittedName>
</protein>
<dbReference type="Proteomes" id="UP000179266">
    <property type="component" value="Unassembled WGS sequence"/>
</dbReference>
<gene>
    <name evidence="1" type="ORF">A2161_15015</name>
</gene>
<evidence type="ECO:0000313" key="2">
    <source>
        <dbReference type="Proteomes" id="UP000179266"/>
    </source>
</evidence>
<organism evidence="1 2">
    <name type="scientific">Candidatus Schekmanbacteria bacterium RBG_13_48_7</name>
    <dbReference type="NCBI Taxonomy" id="1817878"/>
    <lineage>
        <taxon>Bacteria</taxon>
        <taxon>Candidatus Schekmaniibacteriota</taxon>
    </lineage>
</organism>
<comment type="caution">
    <text evidence="1">The sequence shown here is derived from an EMBL/GenBank/DDBJ whole genome shotgun (WGS) entry which is preliminary data.</text>
</comment>
<name>A0A1F7RWM4_9BACT</name>